<dbReference type="CDD" id="cd00198">
    <property type="entry name" value="vWFA"/>
    <property type="match status" value="1"/>
</dbReference>
<dbReference type="EMBL" id="JAQQWN010000008">
    <property type="protein sequence ID" value="KAK8071273.1"/>
    <property type="molecule type" value="Genomic_DNA"/>
</dbReference>
<dbReference type="SMART" id="SM00212">
    <property type="entry name" value="UBCc"/>
    <property type="match status" value="1"/>
</dbReference>
<dbReference type="Gene3D" id="3.10.110.10">
    <property type="entry name" value="Ubiquitin Conjugating Enzyme"/>
    <property type="match status" value="1"/>
</dbReference>
<dbReference type="SMART" id="SM00504">
    <property type="entry name" value="Ubox"/>
    <property type="match status" value="1"/>
</dbReference>
<dbReference type="InterPro" id="IPR036465">
    <property type="entry name" value="vWFA_dom_sf"/>
</dbReference>
<name>A0ABR1VJ82_9PEZI</name>
<dbReference type="SUPFAM" id="SSF57850">
    <property type="entry name" value="RING/U-box"/>
    <property type="match status" value="1"/>
</dbReference>
<dbReference type="PROSITE" id="PS50234">
    <property type="entry name" value="VWFA"/>
    <property type="match status" value="1"/>
</dbReference>
<dbReference type="RefSeq" id="XP_066665081.1">
    <property type="nucleotide sequence ID" value="XM_066815791.1"/>
</dbReference>
<feature type="domain" description="VWFA" evidence="4">
    <location>
        <begin position="838"/>
        <end position="1035"/>
    </location>
</feature>
<dbReference type="InterPro" id="IPR003613">
    <property type="entry name" value="Ubox_domain"/>
</dbReference>
<evidence type="ECO:0000313" key="5">
    <source>
        <dbReference type="EMBL" id="KAK8071273.1"/>
    </source>
</evidence>
<keyword evidence="2" id="KW-0697">Rotamase</keyword>
<dbReference type="Pfam" id="PF04564">
    <property type="entry name" value="U-box"/>
    <property type="match status" value="1"/>
</dbReference>
<organism evidence="5 6">
    <name type="scientific">Apiospora hydei</name>
    <dbReference type="NCBI Taxonomy" id="1337664"/>
    <lineage>
        <taxon>Eukaryota</taxon>
        <taxon>Fungi</taxon>
        <taxon>Dikarya</taxon>
        <taxon>Ascomycota</taxon>
        <taxon>Pezizomycotina</taxon>
        <taxon>Sordariomycetes</taxon>
        <taxon>Xylariomycetidae</taxon>
        <taxon>Amphisphaeriales</taxon>
        <taxon>Apiosporaceae</taxon>
        <taxon>Apiospora</taxon>
    </lineage>
</organism>
<dbReference type="PANTHER" id="PTHR24068">
    <property type="entry name" value="UBIQUITIN-CONJUGATING ENZYME E2"/>
    <property type="match status" value="1"/>
</dbReference>
<protein>
    <recommendedName>
        <fullName evidence="1">peptidylprolyl isomerase</fullName>
        <ecNumber evidence="1">5.2.1.8</ecNumber>
    </recommendedName>
</protein>
<dbReference type="InterPro" id="IPR000608">
    <property type="entry name" value="UBC"/>
</dbReference>
<dbReference type="InterPro" id="IPR016135">
    <property type="entry name" value="UBQ-conjugating_enzyme/RWD"/>
</dbReference>
<comment type="caution">
    <text evidence="5">The sequence shown here is derived from an EMBL/GenBank/DDBJ whole genome shotgun (WGS) entry which is preliminary data.</text>
</comment>
<gene>
    <name evidence="5" type="ORF">PG997_011476</name>
</gene>
<feature type="domain" description="UBC core" evidence="3">
    <location>
        <begin position="1083"/>
        <end position="1233"/>
    </location>
</feature>
<evidence type="ECO:0000256" key="2">
    <source>
        <dbReference type="ARBA" id="ARBA00023110"/>
    </source>
</evidence>
<evidence type="ECO:0000259" key="4">
    <source>
        <dbReference type="PROSITE" id="PS50234"/>
    </source>
</evidence>
<dbReference type="InterPro" id="IPR013083">
    <property type="entry name" value="Znf_RING/FYVE/PHD"/>
</dbReference>
<proteinExistence type="predicted"/>
<evidence type="ECO:0000259" key="3">
    <source>
        <dbReference type="PROSITE" id="PS50127"/>
    </source>
</evidence>
<dbReference type="PROSITE" id="PS50127">
    <property type="entry name" value="UBC_2"/>
    <property type="match status" value="1"/>
</dbReference>
<dbReference type="SUPFAM" id="SSF53300">
    <property type="entry name" value="vWA-like"/>
    <property type="match status" value="1"/>
</dbReference>
<evidence type="ECO:0000313" key="6">
    <source>
        <dbReference type="Proteomes" id="UP001433268"/>
    </source>
</evidence>
<dbReference type="Gene3D" id="3.40.50.410">
    <property type="entry name" value="von Willebrand factor, type A domain"/>
    <property type="match status" value="1"/>
</dbReference>
<keyword evidence="6" id="KW-1185">Reference proteome</keyword>
<keyword evidence="2" id="KW-0413">Isomerase</keyword>
<accession>A0ABR1VJ82</accession>
<dbReference type="GeneID" id="92048851"/>
<dbReference type="Gene3D" id="3.30.40.10">
    <property type="entry name" value="Zinc/RING finger domain, C3HC4 (zinc finger)"/>
    <property type="match status" value="1"/>
</dbReference>
<evidence type="ECO:0000256" key="1">
    <source>
        <dbReference type="ARBA" id="ARBA00013194"/>
    </source>
</evidence>
<dbReference type="EC" id="5.2.1.8" evidence="1"/>
<dbReference type="SUPFAM" id="SSF54495">
    <property type="entry name" value="UBC-like"/>
    <property type="match status" value="1"/>
</dbReference>
<dbReference type="Pfam" id="PF00179">
    <property type="entry name" value="UQ_con"/>
    <property type="match status" value="1"/>
</dbReference>
<sequence>MDITLEESGLGDVAVDGIIDIYCVNRQTTGEDIARISRSNVFRARPHWEPEVAQSRRGMSIFLSSLWVLTSLVQNTKDGERFQDAVFHVFDQLTKFPPALRTLFILIQRINPTAVEIAALSQAMYEVLDDFVVDFIHLLDFDHRRVFEGARLWFGYVLDKAKALPPLSGDSTVLPWIQSLKVHTLQDHKTGEGLLKPIRTSQGLMEATLFEYLQGAGLLADSDQRIDMVSTAVNPEILCVALLSGGMGSITAVLSRPRKVGFDVEDGELGDLDHLSELCARNKLDAHMPSQLASSIAPCLTFDWEANLAVYIGKQGHGTPVGSPTLFRPFHVEDTTEVATDERLTAHFLKGFQDDGTAAFDQYGGTTVKRMLAPDELLMFCVDLSASMGQDIDFTGANDLEERPRKPDIEAFIDPVMYHQGSLGAGKETLCDYEGFGDMIAIVAQASPAQYRDVAAKVLDMMRIMLSTEICRQSEEELSHKEESRLHSLKVMWSFLKTDEESILNLLIYHAATTSEETSQQWTWLPGDEMPANSMCCRFPKVTSHAAHLPSHLQYPLSKTLLLDSVTAADGNTYSCAAIKKWFSIQTSSPKTGEPLQNTKVQPDKEKRTAARHWKTGDDLACLGNHNALPRPTKRPKIQKLRVVFDSLDKSFQRDILPSTALEDLYALAFPGLEGQVPAFQLSTDKHEPLATNSKATMRAVGIGSGNHIRVQTAGDYAPSDVPPGSSPPIKERVLVKVYDHTHSMLFSYWVYRDTDQTISSVIWKYWRYCLQERRDVDIEEMEIRTDIKQIADGLLTWTTQKRHKRLSTLFNRHCCHGHLGRESALVEEGAVHSDHQPLVLKLSAVRPERATKNKSRSQLSRLDFLKQMTEKTINRILAYDYKPHVGLVTFATKPTLAMDISYAFENAQLSIDNMQAGGDTALWDALALGADQLNDYGKKFPHLKKRIICISDGLDTSSSTTTSAAVLNDIQRAGIVVDSISLGGGDKNYLMNMSHRLGGYLFQPKTLLQALTICELEPFLSLTERPTAQIPKQLTITQADEDIFPPRKKHPNSDGSFICVTTFAETHATDRAGRPGTRPSKLRTARLLQEIRALAQSAAPCMPDVYISAADLGIWKIVLSAPASKDTPYAAGTFLLHLHAEEGRYPTFAPRVWFATPIRHPSVSEHGRVCLPVLDRDWTTDTSMPTLFDAIRNLFFQTEHVDTINTTATLSMHRDEAAFENEVREHVRKYATKSKKEWRAELLGSS</sequence>
<dbReference type="Proteomes" id="UP001433268">
    <property type="component" value="Unassembled WGS sequence"/>
</dbReference>
<dbReference type="Pfam" id="PF00092">
    <property type="entry name" value="VWA"/>
    <property type="match status" value="1"/>
</dbReference>
<reference evidence="5 6" key="1">
    <citation type="submission" date="2023-01" db="EMBL/GenBank/DDBJ databases">
        <title>Analysis of 21 Apiospora genomes using comparative genomics revels a genus with tremendous synthesis potential of carbohydrate active enzymes and secondary metabolites.</title>
        <authorList>
            <person name="Sorensen T."/>
        </authorList>
    </citation>
    <scope>NUCLEOTIDE SEQUENCE [LARGE SCALE GENOMIC DNA]</scope>
    <source>
        <strain evidence="5 6">CBS 114990</strain>
    </source>
</reference>
<dbReference type="InterPro" id="IPR002035">
    <property type="entry name" value="VWF_A"/>
</dbReference>